<dbReference type="AlphaFoldDB" id="A0A2T5J8D2"/>
<gene>
    <name evidence="2" type="ORF">C8P68_105199</name>
</gene>
<reference evidence="2 3" key="1">
    <citation type="submission" date="2018-04" db="EMBL/GenBank/DDBJ databases">
        <title>Genomic Encyclopedia of Archaeal and Bacterial Type Strains, Phase II (KMG-II): from individual species to whole genera.</title>
        <authorList>
            <person name="Goeker M."/>
        </authorList>
    </citation>
    <scope>NUCLEOTIDE SEQUENCE [LARGE SCALE GENOMIC DNA]</scope>
    <source>
        <strain evidence="2 3">DSM 26809</strain>
    </source>
</reference>
<protein>
    <submittedName>
        <fullName evidence="2">Uncharacterized protein</fullName>
    </submittedName>
</protein>
<feature type="chain" id="PRO_5015673163" evidence="1">
    <location>
        <begin position="23"/>
        <end position="184"/>
    </location>
</feature>
<dbReference type="RefSeq" id="WP_107829190.1">
    <property type="nucleotide sequence ID" value="NZ_CP160205.1"/>
</dbReference>
<organism evidence="2 3">
    <name type="scientific">Mucilaginibacter yixingensis</name>
    <dbReference type="NCBI Taxonomy" id="1295612"/>
    <lineage>
        <taxon>Bacteria</taxon>
        <taxon>Pseudomonadati</taxon>
        <taxon>Bacteroidota</taxon>
        <taxon>Sphingobacteriia</taxon>
        <taxon>Sphingobacteriales</taxon>
        <taxon>Sphingobacteriaceae</taxon>
        <taxon>Mucilaginibacter</taxon>
    </lineage>
</organism>
<keyword evidence="3" id="KW-1185">Reference proteome</keyword>
<name>A0A2T5J8D2_9SPHI</name>
<comment type="caution">
    <text evidence="2">The sequence shown here is derived from an EMBL/GenBank/DDBJ whole genome shotgun (WGS) entry which is preliminary data.</text>
</comment>
<evidence type="ECO:0000313" key="2">
    <source>
        <dbReference type="EMBL" id="PTQ95692.1"/>
    </source>
</evidence>
<feature type="signal peptide" evidence="1">
    <location>
        <begin position="1"/>
        <end position="22"/>
    </location>
</feature>
<sequence>MTRLFLIALTALILGSPSLKLAGDIHKDQERLVSEPWGEPQLKDVRFDLFKPFTKLDLSRFHYSRRQTGGYVIDKWAEANKGGLTIYQAAINLPVDTFEDGNPVYINGKSTGKTEKLHIKTTFKFRIYIIRQANGGELIYGTEEQEGLYQMVINNKDVPIMYEDIPLGIRYPDLKSLLKMVRRF</sequence>
<dbReference type="EMBL" id="QAOQ01000005">
    <property type="protein sequence ID" value="PTQ95692.1"/>
    <property type="molecule type" value="Genomic_DNA"/>
</dbReference>
<evidence type="ECO:0000313" key="3">
    <source>
        <dbReference type="Proteomes" id="UP000244168"/>
    </source>
</evidence>
<evidence type="ECO:0000256" key="1">
    <source>
        <dbReference type="SAM" id="SignalP"/>
    </source>
</evidence>
<dbReference type="OrthoDB" id="798879at2"/>
<dbReference type="Proteomes" id="UP000244168">
    <property type="component" value="Unassembled WGS sequence"/>
</dbReference>
<accession>A0A2T5J8D2</accession>
<keyword evidence="1" id="KW-0732">Signal</keyword>
<proteinExistence type="predicted"/>